<proteinExistence type="predicted"/>
<sequence>MNRTVKGDVVTDEAFQRFSPRKSNPNLPMSTNPKVNRNAQGKTKKRPADKRQTGLEKTLDNFKFTDERHMDWLEKQRSRYGVHLIGQQNIHDRDFNFCIEMTRWLQSQEGEKYRSNIAQSWARFYSKFTTHYGVSMPNLTHKKLRLIAKKEDKSLNATVFELIHRAYAESKKTPLEKVLLNRFDKLEEMLKKSTELSSSRDLEAVVKPEVSLQDKLIELTRALNCEMNKNSNLVVSSEVLLEFENATKGFNRYQKKLKKKA</sequence>
<dbReference type="RefSeq" id="WP_144388267.1">
    <property type="nucleotide sequence ID" value="NZ_CANNCB010000006.1"/>
</dbReference>
<comment type="caution">
    <text evidence="2">The sequence shown here is derived from an EMBL/GenBank/DDBJ whole genome shotgun (WGS) entry which is preliminary data.</text>
</comment>
<feature type="compositionally biased region" description="Polar residues" evidence="1">
    <location>
        <begin position="21"/>
        <end position="41"/>
    </location>
</feature>
<feature type="region of interest" description="Disordered" evidence="1">
    <location>
        <begin position="1"/>
        <end position="53"/>
    </location>
</feature>
<dbReference type="AlphaFoldDB" id="A0A557P6I1"/>
<dbReference type="EMBL" id="VMKJ01000018">
    <property type="protein sequence ID" value="TVO36272.1"/>
    <property type="molecule type" value="Genomic_DNA"/>
</dbReference>
<reference evidence="2 3" key="1">
    <citation type="submission" date="2019-07" db="EMBL/GenBank/DDBJ databases">
        <title>The draft genome sequence of Vibrio algivorus M1486.</title>
        <authorList>
            <person name="Meng X."/>
        </authorList>
    </citation>
    <scope>NUCLEOTIDE SEQUENCE [LARGE SCALE GENOMIC DNA]</scope>
    <source>
        <strain evidence="2 3">M1486</strain>
    </source>
</reference>
<dbReference type="Proteomes" id="UP000319828">
    <property type="component" value="Unassembled WGS sequence"/>
</dbReference>
<evidence type="ECO:0000313" key="2">
    <source>
        <dbReference type="EMBL" id="TVO36272.1"/>
    </source>
</evidence>
<evidence type="ECO:0000256" key="1">
    <source>
        <dbReference type="SAM" id="MobiDB-lite"/>
    </source>
</evidence>
<organism evidence="2 3">
    <name type="scientific">Vibrio algivorus</name>
    <dbReference type="NCBI Taxonomy" id="1667024"/>
    <lineage>
        <taxon>Bacteria</taxon>
        <taxon>Pseudomonadati</taxon>
        <taxon>Pseudomonadota</taxon>
        <taxon>Gammaproteobacteria</taxon>
        <taxon>Vibrionales</taxon>
        <taxon>Vibrionaceae</taxon>
        <taxon>Vibrio</taxon>
    </lineage>
</organism>
<evidence type="ECO:0000313" key="3">
    <source>
        <dbReference type="Proteomes" id="UP000319828"/>
    </source>
</evidence>
<gene>
    <name evidence="2" type="ORF">FOF44_10215</name>
</gene>
<protein>
    <submittedName>
        <fullName evidence="2">Uncharacterized protein</fullName>
    </submittedName>
</protein>
<name>A0A557P6I1_9VIBR</name>
<accession>A0A557P6I1</accession>